<dbReference type="eggNOG" id="COG1188">
    <property type="taxonomic scope" value="Bacteria"/>
</dbReference>
<dbReference type="RefSeq" id="WP_050472326.1">
    <property type="nucleotide sequence ID" value="NZ_LGSQ01000004.1"/>
</dbReference>
<dbReference type="KEGG" id="pphr:APZ00_08700"/>
<evidence type="ECO:0000256" key="1">
    <source>
        <dbReference type="SAM" id="MobiDB-lite"/>
    </source>
</evidence>
<dbReference type="CDD" id="cd00165">
    <property type="entry name" value="S4"/>
    <property type="match status" value="1"/>
</dbReference>
<proteinExistence type="predicted"/>
<dbReference type="Pfam" id="PF01479">
    <property type="entry name" value="S4"/>
    <property type="match status" value="1"/>
</dbReference>
<dbReference type="Proteomes" id="UP000064921">
    <property type="component" value="Chromosome"/>
</dbReference>
<sequence length="142" mass="15426">MSAKGTSDTAPHAGPSASQRIDKWLWFARVTKSRTLAQKLATGGHVRVNREKIDSASKAIRTGDVLTITLERRVVVLEVAGLGTRRGPAPEAQLLYKDLTPPPAPRADVPSAPAQRDPGSGRPTKRDRRRMDAFHSGLEDPE</sequence>
<dbReference type="STRING" id="121719.APZ00_08700"/>
<organism evidence="2 3">
    <name type="scientific">Pannonibacter phragmitetus</name>
    <dbReference type="NCBI Taxonomy" id="121719"/>
    <lineage>
        <taxon>Bacteria</taxon>
        <taxon>Pseudomonadati</taxon>
        <taxon>Pseudomonadota</taxon>
        <taxon>Alphaproteobacteria</taxon>
        <taxon>Hyphomicrobiales</taxon>
        <taxon>Stappiaceae</taxon>
        <taxon>Pannonibacter</taxon>
    </lineage>
</organism>
<reference evidence="2 3" key="1">
    <citation type="submission" date="2015-10" db="EMBL/GenBank/DDBJ databases">
        <title>The world's first case of liver abscess caused by Pannonibacter phragmitetus.</title>
        <authorList>
            <person name="Ming D."/>
            <person name="Wang M."/>
            <person name="Zhou Y."/>
            <person name="Jiang T."/>
            <person name="Hu S."/>
        </authorList>
    </citation>
    <scope>NUCLEOTIDE SEQUENCE [LARGE SCALE GENOMIC DNA]</scope>
    <source>
        <strain evidence="2 3">31801</strain>
    </source>
</reference>
<dbReference type="EMBL" id="CP013068">
    <property type="protein sequence ID" value="ALV27127.1"/>
    <property type="molecule type" value="Genomic_DNA"/>
</dbReference>
<evidence type="ECO:0000313" key="2">
    <source>
        <dbReference type="EMBL" id="ALV27127.1"/>
    </source>
</evidence>
<dbReference type="SMART" id="SM00363">
    <property type="entry name" value="S4"/>
    <property type="match status" value="1"/>
</dbReference>
<dbReference type="Gene3D" id="3.10.290.10">
    <property type="entry name" value="RNA-binding S4 domain"/>
    <property type="match status" value="1"/>
</dbReference>
<evidence type="ECO:0000313" key="3">
    <source>
        <dbReference type="Proteomes" id="UP000064921"/>
    </source>
</evidence>
<keyword evidence="3" id="KW-1185">Reference proteome</keyword>
<dbReference type="InterPro" id="IPR036986">
    <property type="entry name" value="S4_RNA-bd_sf"/>
</dbReference>
<dbReference type="PATRIC" id="fig|121719.5.peg.3672"/>
<dbReference type="SUPFAM" id="SSF55174">
    <property type="entry name" value="Alpha-L RNA-binding motif"/>
    <property type="match status" value="1"/>
</dbReference>
<feature type="region of interest" description="Disordered" evidence="1">
    <location>
        <begin position="86"/>
        <end position="142"/>
    </location>
</feature>
<dbReference type="AlphaFoldDB" id="A0A0L0J299"/>
<name>A0A0L0J299_9HYPH</name>
<dbReference type="InterPro" id="IPR002942">
    <property type="entry name" value="S4_RNA-bd"/>
</dbReference>
<gene>
    <name evidence="2" type="ORF">APZ00_08700</name>
</gene>
<dbReference type="GO" id="GO:0003723">
    <property type="term" value="F:RNA binding"/>
    <property type="evidence" value="ECO:0007669"/>
    <property type="project" value="InterPro"/>
</dbReference>
<accession>A0A0L0J299</accession>
<protein>
    <submittedName>
        <fullName evidence="2">RNA-binding protein</fullName>
    </submittedName>
</protein>
<dbReference type="PROSITE" id="PS50889">
    <property type="entry name" value="S4"/>
    <property type="match status" value="1"/>
</dbReference>